<keyword evidence="4" id="KW-1000">Mitochondrion outer membrane</keyword>
<evidence type="ECO:0000256" key="6">
    <source>
        <dbReference type="ARBA" id="ARBA00023098"/>
    </source>
</evidence>
<evidence type="ECO:0000313" key="17">
    <source>
        <dbReference type="WBParaSite" id="HDID_0000873801-mRNA-1"/>
    </source>
</evidence>
<evidence type="ECO:0000313" key="15">
    <source>
        <dbReference type="EMBL" id="VDL61054.1"/>
    </source>
</evidence>
<dbReference type="PRINTS" id="PR00979">
    <property type="entry name" value="TAFAZZIN"/>
</dbReference>
<feature type="domain" description="Phospholipid/glycerol acyltransferase" evidence="14">
    <location>
        <begin position="71"/>
        <end position="225"/>
    </location>
</feature>
<dbReference type="GO" id="GO:0035965">
    <property type="term" value="P:cardiolipin acyl-chain remodeling"/>
    <property type="evidence" value="ECO:0007669"/>
    <property type="project" value="TreeGrafter"/>
</dbReference>
<dbReference type="AlphaFoldDB" id="A0A0R3STJ9"/>
<evidence type="ECO:0000313" key="16">
    <source>
        <dbReference type="Proteomes" id="UP000274504"/>
    </source>
</evidence>
<dbReference type="WBParaSite" id="HDID_0000873801-mRNA-1">
    <property type="protein sequence ID" value="HDID_0000873801-mRNA-1"/>
    <property type="gene ID" value="HDID_0000873801"/>
</dbReference>
<comment type="similarity">
    <text evidence="2 13">Belongs to the taffazin family.</text>
</comment>
<comment type="catalytic activity">
    <reaction evidence="12">
        <text>1,2-di-(9Z-octadecenoyl)-sn-glycero-3-phosphocholine + 1-hexadecanoyl-sn-glycero-3-phosphocholine = 1-hexadecanoyl-2-(9Z-octadecenoyl)-sn-glycero-3-phosphocholine + 1-(9Z-octadecenoyl)-sn-glycero-3-phosphocholine</text>
        <dbReference type="Rhea" id="RHEA:43816"/>
        <dbReference type="ChEBI" id="CHEBI:28610"/>
        <dbReference type="ChEBI" id="CHEBI:72998"/>
        <dbReference type="ChEBI" id="CHEBI:73001"/>
        <dbReference type="ChEBI" id="CHEBI:74669"/>
    </reaction>
    <physiologicalReaction direction="left-to-right" evidence="12">
        <dbReference type="Rhea" id="RHEA:43817"/>
    </physiologicalReaction>
    <physiologicalReaction direction="right-to-left" evidence="12">
        <dbReference type="Rhea" id="RHEA:43818"/>
    </physiologicalReaction>
</comment>
<evidence type="ECO:0000256" key="2">
    <source>
        <dbReference type="ARBA" id="ARBA00010524"/>
    </source>
</evidence>
<keyword evidence="5" id="KW-0999">Mitochondrion inner membrane</keyword>
<name>A0A0R3STJ9_HYMDI</name>
<evidence type="ECO:0000256" key="13">
    <source>
        <dbReference type="RuleBase" id="RU365062"/>
    </source>
</evidence>
<organism evidence="17">
    <name type="scientific">Hymenolepis diminuta</name>
    <name type="common">Rat tapeworm</name>
    <dbReference type="NCBI Taxonomy" id="6216"/>
    <lineage>
        <taxon>Eukaryota</taxon>
        <taxon>Metazoa</taxon>
        <taxon>Spiralia</taxon>
        <taxon>Lophotrochozoa</taxon>
        <taxon>Platyhelminthes</taxon>
        <taxon>Cestoda</taxon>
        <taxon>Eucestoda</taxon>
        <taxon>Cyclophyllidea</taxon>
        <taxon>Hymenolepididae</taxon>
        <taxon>Hymenolepis</taxon>
    </lineage>
</organism>
<comment type="catalytic activity">
    <reaction evidence="11">
        <text>1'-[1,2-diacyl-sn-glycero-3-phospho],3'-[1-acyl-sn-glycero-3-phospho]-glycerol + a 1,2-diacyl-sn-glycero-3-phosphocholine = a cardiolipin + a 1-acyl-sn-glycero-3-phosphocholine</text>
        <dbReference type="Rhea" id="RHEA:33731"/>
        <dbReference type="ChEBI" id="CHEBI:57643"/>
        <dbReference type="ChEBI" id="CHEBI:58168"/>
        <dbReference type="ChEBI" id="CHEBI:62237"/>
        <dbReference type="ChEBI" id="CHEBI:64743"/>
    </reaction>
    <physiologicalReaction direction="left-to-right" evidence="11">
        <dbReference type="Rhea" id="RHEA:33732"/>
    </physiologicalReaction>
    <physiologicalReaction direction="right-to-left" evidence="11">
        <dbReference type="Rhea" id="RHEA:33733"/>
    </physiologicalReaction>
</comment>
<dbReference type="InterPro" id="IPR000872">
    <property type="entry name" value="Tafazzin"/>
</dbReference>
<evidence type="ECO:0000256" key="4">
    <source>
        <dbReference type="ARBA" id="ARBA00022787"/>
    </source>
</evidence>
<gene>
    <name evidence="15" type="ORF">HDID_LOCUS8736</name>
</gene>
<sequence>MTDISHIPVDLAFKLYGHASKRSLGHRVIHSFSVTLISSIVKLIFLRHQFKMVNQKVLWDVVKNRPSYKPLITVSNHYSCLDDFILFGNALPLSILSDGKPGSNCINVVADRFRWVLTAVDICFLNTPYCMFFASGKAIPVWRRVRDSKTGKIILPGMGVYQPSMDFSLQLLNSGYWIHSFSQGRIIMPHERSMEAQIRLRWGIGRLLADTKVDPIILPLWHCGVDDISPCEEPYTRNTISGIFGPRLGVTAYVGEPFEVGHLVRNSKLTSSDLHARLTEIVQCELYKLKPLAEEEHAKNVASLK</sequence>
<dbReference type="SMART" id="SM00563">
    <property type="entry name" value="PlsC"/>
    <property type="match status" value="1"/>
</dbReference>
<evidence type="ECO:0000256" key="1">
    <source>
        <dbReference type="ARBA" id="ARBA00004137"/>
    </source>
</evidence>
<dbReference type="EMBL" id="UYSG01011134">
    <property type="protein sequence ID" value="VDL61054.1"/>
    <property type="molecule type" value="Genomic_DNA"/>
</dbReference>
<dbReference type="GO" id="GO:0047184">
    <property type="term" value="F:1-acylglycerophosphocholine O-acyltransferase activity"/>
    <property type="evidence" value="ECO:0007669"/>
    <property type="project" value="TreeGrafter"/>
</dbReference>
<evidence type="ECO:0000256" key="10">
    <source>
        <dbReference type="ARBA" id="ARBA00024323"/>
    </source>
</evidence>
<dbReference type="GO" id="GO:0007007">
    <property type="term" value="P:inner mitochondrial membrane organization"/>
    <property type="evidence" value="ECO:0007669"/>
    <property type="project" value="TreeGrafter"/>
</dbReference>
<evidence type="ECO:0000256" key="7">
    <source>
        <dbReference type="ARBA" id="ARBA00023128"/>
    </source>
</evidence>
<dbReference type="Proteomes" id="UP000274504">
    <property type="component" value="Unassembled WGS sequence"/>
</dbReference>
<comment type="subcellular location">
    <subcellularLocation>
        <location evidence="1">Mitochondrion inner membrane</location>
        <topology evidence="1">Peripheral membrane protein</topology>
        <orientation evidence="1">Intermembrane side</orientation>
    </subcellularLocation>
    <subcellularLocation>
        <location evidence="10">Mitochondrion outer membrane</location>
        <topology evidence="10">Peripheral membrane protein</topology>
        <orientation evidence="10">Intermembrane side</orientation>
    </subcellularLocation>
</comment>
<reference evidence="15 16" key="2">
    <citation type="submission" date="2018-11" db="EMBL/GenBank/DDBJ databases">
        <authorList>
            <consortium name="Pathogen Informatics"/>
        </authorList>
    </citation>
    <scope>NUCLEOTIDE SEQUENCE [LARGE SCALE GENOMIC DNA]</scope>
</reference>
<dbReference type="PANTHER" id="PTHR12497">
    <property type="entry name" value="TAZ PROTEIN TAFAZZIN"/>
    <property type="match status" value="1"/>
</dbReference>
<proteinExistence type="inferred from homology"/>
<keyword evidence="9" id="KW-0012">Acyltransferase</keyword>
<accession>A0A0R3STJ9</accession>
<dbReference type="STRING" id="6216.A0A0R3STJ9"/>
<keyword evidence="6" id="KW-0443">Lipid metabolism</keyword>
<evidence type="ECO:0000256" key="3">
    <source>
        <dbReference type="ARBA" id="ARBA00022679"/>
    </source>
</evidence>
<dbReference type="OrthoDB" id="193467at2759"/>
<evidence type="ECO:0000256" key="8">
    <source>
        <dbReference type="ARBA" id="ARBA00023136"/>
    </source>
</evidence>
<evidence type="ECO:0000256" key="12">
    <source>
        <dbReference type="ARBA" id="ARBA00049543"/>
    </source>
</evidence>
<keyword evidence="3" id="KW-0808">Transferase</keyword>
<keyword evidence="8" id="KW-0472">Membrane</keyword>
<protein>
    <recommendedName>
        <fullName evidence="13">Tafazzin family protein</fullName>
    </recommendedName>
</protein>
<keyword evidence="7" id="KW-0496">Mitochondrion</keyword>
<dbReference type="InterPro" id="IPR002123">
    <property type="entry name" value="Plipid/glycerol_acylTrfase"/>
</dbReference>
<dbReference type="PANTHER" id="PTHR12497:SF0">
    <property type="entry name" value="TAFAZZIN"/>
    <property type="match status" value="1"/>
</dbReference>
<reference evidence="17" key="1">
    <citation type="submission" date="2017-02" db="UniProtKB">
        <authorList>
            <consortium name="WormBaseParasite"/>
        </authorList>
    </citation>
    <scope>IDENTIFICATION</scope>
</reference>
<dbReference type="Pfam" id="PF01553">
    <property type="entry name" value="Acyltransferase"/>
    <property type="match status" value="1"/>
</dbReference>
<evidence type="ECO:0000256" key="11">
    <source>
        <dbReference type="ARBA" id="ARBA00047906"/>
    </source>
</evidence>
<dbReference type="GO" id="GO:0005743">
    <property type="term" value="C:mitochondrial inner membrane"/>
    <property type="evidence" value="ECO:0007669"/>
    <property type="project" value="UniProtKB-SubCell"/>
</dbReference>
<evidence type="ECO:0000256" key="9">
    <source>
        <dbReference type="ARBA" id="ARBA00023315"/>
    </source>
</evidence>
<evidence type="ECO:0000259" key="14">
    <source>
        <dbReference type="SMART" id="SM00563"/>
    </source>
</evidence>
<dbReference type="GO" id="GO:0005741">
    <property type="term" value="C:mitochondrial outer membrane"/>
    <property type="evidence" value="ECO:0007669"/>
    <property type="project" value="UniProtKB-SubCell"/>
</dbReference>
<evidence type="ECO:0000256" key="5">
    <source>
        <dbReference type="ARBA" id="ARBA00022792"/>
    </source>
</evidence>